<protein>
    <submittedName>
        <fullName evidence="1">Uncharacterized protein</fullName>
    </submittedName>
</protein>
<accession>A0A316M0D1</accession>
<dbReference type="Proteomes" id="UP000246114">
    <property type="component" value="Unassembled WGS sequence"/>
</dbReference>
<comment type="caution">
    <text evidence="1">The sequence shown here is derived from an EMBL/GenBank/DDBJ whole genome shotgun (WGS) entry which is preliminary data.</text>
</comment>
<proteinExistence type="predicted"/>
<name>A0A316M0D1_9CLOT</name>
<sequence length="143" mass="17293">MGVTIRSKNKSIDLGYFGFRRLRIKVAELTNFEIEEHYRYLEQGTYIFNEKAREIFFKKYDSKIMELDKKYNYKYSSILNFLYSSDCEAVIEVDNCKDIYEIIKDYDDDVCYGYCGREDCAMFKDFKELVKDCVDNNEPMEWY</sequence>
<evidence type="ECO:0000313" key="1">
    <source>
        <dbReference type="EMBL" id="PWL51806.1"/>
    </source>
</evidence>
<gene>
    <name evidence="1" type="ORF">DBY38_12740</name>
</gene>
<reference evidence="1 2" key="1">
    <citation type="submission" date="2018-03" db="EMBL/GenBank/DDBJ databases">
        <title>The uncultured portion of the human microbiome is neutrally assembled.</title>
        <authorList>
            <person name="Jeraldo P."/>
            <person name="Boardman L."/>
            <person name="White B.A."/>
            <person name="Nelson H."/>
            <person name="Goldenfeld N."/>
            <person name="Chia N."/>
        </authorList>
    </citation>
    <scope>NUCLEOTIDE SEQUENCE [LARGE SCALE GENOMIC DNA]</scope>
    <source>
        <strain evidence="1">CIM:MAG 903</strain>
    </source>
</reference>
<dbReference type="AlphaFoldDB" id="A0A316M0D1"/>
<dbReference type="EMBL" id="QAMZ01000053">
    <property type="protein sequence ID" value="PWL51806.1"/>
    <property type="molecule type" value="Genomic_DNA"/>
</dbReference>
<organism evidence="1 2">
    <name type="scientific">Clostridium cadaveris</name>
    <dbReference type="NCBI Taxonomy" id="1529"/>
    <lineage>
        <taxon>Bacteria</taxon>
        <taxon>Bacillati</taxon>
        <taxon>Bacillota</taxon>
        <taxon>Clostridia</taxon>
        <taxon>Eubacteriales</taxon>
        <taxon>Clostridiaceae</taxon>
        <taxon>Clostridium</taxon>
    </lineage>
</organism>
<evidence type="ECO:0000313" key="2">
    <source>
        <dbReference type="Proteomes" id="UP000246114"/>
    </source>
</evidence>